<comment type="caution">
    <text evidence="1">The sequence shown here is derived from an EMBL/GenBank/DDBJ whole genome shotgun (WGS) entry which is preliminary data.</text>
</comment>
<gene>
    <name evidence="1" type="ORF">BEI61_01542</name>
</gene>
<organism evidence="1 2">
    <name type="scientific">Eisenbergiella tayi</name>
    <dbReference type="NCBI Taxonomy" id="1432052"/>
    <lineage>
        <taxon>Bacteria</taxon>
        <taxon>Bacillati</taxon>
        <taxon>Bacillota</taxon>
        <taxon>Clostridia</taxon>
        <taxon>Lachnospirales</taxon>
        <taxon>Lachnospiraceae</taxon>
        <taxon>Eisenbergiella</taxon>
    </lineage>
</organism>
<proteinExistence type="predicted"/>
<dbReference type="Proteomes" id="UP000094067">
    <property type="component" value="Unassembled WGS sequence"/>
</dbReference>
<name>A0A1E3AA73_9FIRM</name>
<sequence length="54" mass="6385">MGSPWNTYFDDYFLIRYALISLAQSVTIYKKNCKTRQISVRVHGSAVPWQVYRL</sequence>
<accession>A0A1E3AA73</accession>
<dbReference type="AlphaFoldDB" id="A0A1E3AA73"/>
<protein>
    <submittedName>
        <fullName evidence="1">Uncharacterized protein</fullName>
    </submittedName>
</protein>
<evidence type="ECO:0000313" key="2">
    <source>
        <dbReference type="Proteomes" id="UP000094067"/>
    </source>
</evidence>
<reference evidence="1 2" key="1">
    <citation type="submission" date="2016-07" db="EMBL/GenBank/DDBJ databases">
        <title>Characterization of isolates of Eisenbergiella tayi derived from blood cultures, using whole genome sequencing.</title>
        <authorList>
            <person name="Burdz T."/>
            <person name="Wiebe D."/>
            <person name="Huynh C."/>
            <person name="Bernard K."/>
        </authorList>
    </citation>
    <scope>NUCLEOTIDE SEQUENCE [LARGE SCALE GENOMIC DNA]</scope>
    <source>
        <strain evidence="1 2">NML 110608</strain>
    </source>
</reference>
<dbReference type="EMBL" id="MCGH01000002">
    <property type="protein sequence ID" value="ODM05653.1"/>
    <property type="molecule type" value="Genomic_DNA"/>
</dbReference>
<evidence type="ECO:0000313" key="1">
    <source>
        <dbReference type="EMBL" id="ODM05653.1"/>
    </source>
</evidence>